<feature type="transmembrane region" description="Helical" evidence="2">
    <location>
        <begin position="226"/>
        <end position="245"/>
    </location>
</feature>
<dbReference type="SUPFAM" id="SSF53474">
    <property type="entry name" value="alpha/beta-Hydrolases"/>
    <property type="match status" value="1"/>
</dbReference>
<evidence type="ECO:0000256" key="1">
    <source>
        <dbReference type="SAM" id="MobiDB-lite"/>
    </source>
</evidence>
<accession>A0A0C4E3B7</accession>
<dbReference type="EMBL" id="GL876971">
    <property type="protein sequence ID" value="KLU87924.1"/>
    <property type="molecule type" value="Genomic_DNA"/>
</dbReference>
<dbReference type="Proteomes" id="UP000011715">
    <property type="component" value="Unassembled WGS sequence"/>
</dbReference>
<dbReference type="EnsemblFungi" id="MAPG_06914T0">
    <property type="protein sequence ID" value="MAPG_06914T0"/>
    <property type="gene ID" value="MAPG_06914"/>
</dbReference>
<evidence type="ECO:0000256" key="2">
    <source>
        <dbReference type="SAM" id="Phobius"/>
    </source>
</evidence>
<evidence type="ECO:0000313" key="3">
    <source>
        <dbReference type="EMBL" id="KLU87924.1"/>
    </source>
</evidence>
<sequence length="555" mass="63035">MIINKSWPEYLGVRLLIFFMKDLGLLCLGYFLIAFLFGGVRAVTHPASLVIEILGVIEILWYFLFFLPYRWLLQNYKPYKPPPMNRTQRAWLFRKAISLIPDMETWIRMWANNAHMEDIRVDNVKDWLLWGLFEKDGMKDLEPDVDAELDGYIEEIRQGFGIALKPGRGTAESVRLSFDPIDIRHRSLAYYMVLSYLDGLMCLWLLATGYKFYRQPVPSFFKVFPFRPIALLSPNASAAPGMSFWYRPHRSTTRRPVIIIHGLGIGIVPYQFWMATIPKDVGIIAVELLPVSTRVTIDPLPPTAQICDDVAAIAAQVRNMDPGKWDDFVLVTSSYGTMFVATLIRHPDFGPRISGNILCDPVSLLLHLPQVAYNFTRRTPRPSMRGHPGWGNEWEIWWASATDAGTAYTLARRFCWRESILWREDLTTGPRDAEAGRPEPTLSGESARSGVPHIGMRTTVIQGGEDCIAPAKHVAAYVYSGNVNYTRADVSEWKEYKWTGTAELELVFLDGLDHGQGMMVPRPSMMIRKVVEGYCKRDLTKATARFDAAPVGGGW</sequence>
<feature type="transmembrane region" description="Helical" evidence="2">
    <location>
        <begin position="12"/>
        <end position="37"/>
    </location>
</feature>
<dbReference type="PANTHER" id="PTHR37471:SF1">
    <property type="entry name" value="AB HYDROLASE-1 DOMAIN-CONTAINING PROTEIN"/>
    <property type="match status" value="1"/>
</dbReference>
<evidence type="ECO:0000313" key="5">
    <source>
        <dbReference type="Proteomes" id="UP000011715"/>
    </source>
</evidence>
<reference evidence="4" key="4">
    <citation type="journal article" date="2015" name="G3 (Bethesda)">
        <title>Genome sequences of three phytopathogenic species of the Magnaporthaceae family of fungi.</title>
        <authorList>
            <person name="Okagaki L.H."/>
            <person name="Nunes C.C."/>
            <person name="Sailsbery J."/>
            <person name="Clay B."/>
            <person name="Brown D."/>
            <person name="John T."/>
            <person name="Oh Y."/>
            <person name="Young N."/>
            <person name="Fitzgerald M."/>
            <person name="Haas B.J."/>
            <person name="Zeng Q."/>
            <person name="Young S."/>
            <person name="Adiconis X."/>
            <person name="Fan L."/>
            <person name="Levin J.Z."/>
            <person name="Mitchell T.K."/>
            <person name="Okubara P.A."/>
            <person name="Farman M.L."/>
            <person name="Kohn L.M."/>
            <person name="Birren B."/>
            <person name="Ma L.-J."/>
            <person name="Dean R.A."/>
        </authorList>
    </citation>
    <scope>NUCLEOTIDE SEQUENCE</scope>
    <source>
        <strain evidence="4">ATCC 64411 / 73-15</strain>
    </source>
</reference>
<dbReference type="OMA" id="WWASATD"/>
<organism evidence="4 5">
    <name type="scientific">Magnaporthiopsis poae (strain ATCC 64411 / 73-15)</name>
    <name type="common">Kentucky bluegrass fungus</name>
    <name type="synonym">Magnaporthe poae</name>
    <dbReference type="NCBI Taxonomy" id="644358"/>
    <lineage>
        <taxon>Eukaryota</taxon>
        <taxon>Fungi</taxon>
        <taxon>Dikarya</taxon>
        <taxon>Ascomycota</taxon>
        <taxon>Pezizomycotina</taxon>
        <taxon>Sordariomycetes</taxon>
        <taxon>Sordariomycetidae</taxon>
        <taxon>Magnaporthales</taxon>
        <taxon>Magnaporthaceae</taxon>
        <taxon>Magnaporthiopsis</taxon>
    </lineage>
</organism>
<dbReference type="STRING" id="644358.A0A0C4E3B7"/>
<reference evidence="4" key="5">
    <citation type="submission" date="2015-06" db="UniProtKB">
        <authorList>
            <consortium name="EnsemblFungi"/>
        </authorList>
    </citation>
    <scope>IDENTIFICATION</scope>
    <source>
        <strain evidence="4">ATCC 64411</strain>
    </source>
</reference>
<keyword evidence="2" id="KW-0472">Membrane</keyword>
<evidence type="ECO:0000313" key="4">
    <source>
        <dbReference type="EnsemblFungi" id="MAPG_06914T0"/>
    </source>
</evidence>
<protein>
    <recommendedName>
        <fullName evidence="6">AB hydrolase-1 domain-containing protein</fullName>
    </recommendedName>
</protein>
<dbReference type="OrthoDB" id="6431331at2759"/>
<reference evidence="3" key="2">
    <citation type="submission" date="2010-05" db="EMBL/GenBank/DDBJ databases">
        <title>The Genome Sequence of Magnaporthe poae strain ATCC 64411.</title>
        <authorList>
            <consortium name="The Broad Institute Genome Sequencing Platform"/>
            <consortium name="Broad Institute Genome Sequencing Center for Infectious Disease"/>
            <person name="Ma L.-J."/>
            <person name="Dead R."/>
            <person name="Young S."/>
            <person name="Zeng Q."/>
            <person name="Koehrsen M."/>
            <person name="Alvarado L."/>
            <person name="Berlin A."/>
            <person name="Chapman S.B."/>
            <person name="Chen Z."/>
            <person name="Freedman E."/>
            <person name="Gellesch M."/>
            <person name="Goldberg J."/>
            <person name="Griggs A."/>
            <person name="Gujja S."/>
            <person name="Heilman E.R."/>
            <person name="Heiman D."/>
            <person name="Hepburn T."/>
            <person name="Howarth C."/>
            <person name="Jen D."/>
            <person name="Larson L."/>
            <person name="Mehta T."/>
            <person name="Neiman D."/>
            <person name="Pearson M."/>
            <person name="Roberts A."/>
            <person name="Saif S."/>
            <person name="Shea T."/>
            <person name="Shenoy N."/>
            <person name="Sisk P."/>
            <person name="Stolte C."/>
            <person name="Sykes S."/>
            <person name="Walk T."/>
            <person name="White J."/>
            <person name="Yandava C."/>
            <person name="Haas B."/>
            <person name="Nusbaum C."/>
            <person name="Birren B."/>
        </authorList>
    </citation>
    <scope>NUCLEOTIDE SEQUENCE</scope>
    <source>
        <strain evidence="3">ATCC 64411</strain>
    </source>
</reference>
<name>A0A0C4E3B7_MAGP6</name>
<dbReference type="InterPro" id="IPR029058">
    <property type="entry name" value="AB_hydrolase_fold"/>
</dbReference>
<proteinExistence type="predicted"/>
<feature type="transmembrane region" description="Helical" evidence="2">
    <location>
        <begin position="257"/>
        <end position="274"/>
    </location>
</feature>
<gene>
    <name evidence="3" type="ORF">MAPG_06914</name>
</gene>
<evidence type="ECO:0008006" key="6">
    <source>
        <dbReference type="Google" id="ProtNLM"/>
    </source>
</evidence>
<keyword evidence="2" id="KW-1133">Transmembrane helix</keyword>
<reference evidence="5" key="1">
    <citation type="submission" date="2010-05" db="EMBL/GenBank/DDBJ databases">
        <title>The genome sequence of Magnaporthe poae strain ATCC 64411.</title>
        <authorList>
            <person name="Ma L.-J."/>
            <person name="Dead R."/>
            <person name="Young S."/>
            <person name="Zeng Q."/>
            <person name="Koehrsen M."/>
            <person name="Alvarado L."/>
            <person name="Berlin A."/>
            <person name="Chapman S.B."/>
            <person name="Chen Z."/>
            <person name="Freedman E."/>
            <person name="Gellesch M."/>
            <person name="Goldberg J."/>
            <person name="Griggs A."/>
            <person name="Gujja S."/>
            <person name="Heilman E.R."/>
            <person name="Heiman D."/>
            <person name="Hepburn T."/>
            <person name="Howarth C."/>
            <person name="Jen D."/>
            <person name="Larson L."/>
            <person name="Mehta T."/>
            <person name="Neiman D."/>
            <person name="Pearson M."/>
            <person name="Roberts A."/>
            <person name="Saif S."/>
            <person name="Shea T."/>
            <person name="Shenoy N."/>
            <person name="Sisk P."/>
            <person name="Stolte C."/>
            <person name="Sykes S."/>
            <person name="Walk T."/>
            <person name="White J."/>
            <person name="Yandava C."/>
            <person name="Haas B."/>
            <person name="Nusbaum C."/>
            <person name="Birren B."/>
        </authorList>
    </citation>
    <scope>NUCLEOTIDE SEQUENCE [LARGE SCALE GENOMIC DNA]</scope>
    <source>
        <strain evidence="5">ATCC 64411 / 73-15</strain>
    </source>
</reference>
<dbReference type="VEuPathDB" id="FungiDB:MAPG_06914"/>
<reference evidence="3" key="3">
    <citation type="submission" date="2011-03" db="EMBL/GenBank/DDBJ databases">
        <title>Annotation of Magnaporthe poae ATCC 64411.</title>
        <authorList>
            <person name="Ma L.-J."/>
            <person name="Dead R."/>
            <person name="Young S.K."/>
            <person name="Zeng Q."/>
            <person name="Gargeya S."/>
            <person name="Fitzgerald M."/>
            <person name="Haas B."/>
            <person name="Abouelleil A."/>
            <person name="Alvarado L."/>
            <person name="Arachchi H.M."/>
            <person name="Berlin A."/>
            <person name="Brown A."/>
            <person name="Chapman S.B."/>
            <person name="Chen Z."/>
            <person name="Dunbar C."/>
            <person name="Freedman E."/>
            <person name="Gearin G."/>
            <person name="Gellesch M."/>
            <person name="Goldberg J."/>
            <person name="Griggs A."/>
            <person name="Gujja S."/>
            <person name="Heiman D."/>
            <person name="Howarth C."/>
            <person name="Larson L."/>
            <person name="Lui A."/>
            <person name="MacDonald P.J.P."/>
            <person name="Mehta T."/>
            <person name="Montmayeur A."/>
            <person name="Murphy C."/>
            <person name="Neiman D."/>
            <person name="Pearson M."/>
            <person name="Priest M."/>
            <person name="Roberts A."/>
            <person name="Saif S."/>
            <person name="Shea T."/>
            <person name="Shenoy N."/>
            <person name="Sisk P."/>
            <person name="Stolte C."/>
            <person name="Sykes S."/>
            <person name="Yandava C."/>
            <person name="Wortman J."/>
            <person name="Nusbaum C."/>
            <person name="Birren B."/>
        </authorList>
    </citation>
    <scope>NUCLEOTIDE SEQUENCE</scope>
    <source>
        <strain evidence="3">ATCC 64411</strain>
    </source>
</reference>
<keyword evidence="5" id="KW-1185">Reference proteome</keyword>
<dbReference type="eggNOG" id="ENOG502QW6Q">
    <property type="taxonomic scope" value="Eukaryota"/>
</dbReference>
<dbReference type="EMBL" id="ADBL01001661">
    <property type="status" value="NOT_ANNOTATED_CDS"/>
    <property type="molecule type" value="Genomic_DNA"/>
</dbReference>
<keyword evidence="2" id="KW-0812">Transmembrane</keyword>
<feature type="transmembrane region" description="Helical" evidence="2">
    <location>
        <begin position="188"/>
        <end position="206"/>
    </location>
</feature>
<feature type="compositionally biased region" description="Basic and acidic residues" evidence="1">
    <location>
        <begin position="428"/>
        <end position="437"/>
    </location>
</feature>
<dbReference type="AlphaFoldDB" id="A0A0C4E3B7"/>
<dbReference type="PANTHER" id="PTHR37471">
    <property type="entry name" value="UNNAMED PRODUCT"/>
    <property type="match status" value="1"/>
</dbReference>
<feature type="region of interest" description="Disordered" evidence="1">
    <location>
        <begin position="428"/>
        <end position="449"/>
    </location>
</feature>
<feature type="transmembrane region" description="Helical" evidence="2">
    <location>
        <begin position="49"/>
        <end position="72"/>
    </location>
</feature>
<dbReference type="Gene3D" id="3.40.50.1820">
    <property type="entry name" value="alpha/beta hydrolase"/>
    <property type="match status" value="1"/>
</dbReference>